<keyword evidence="3" id="KW-1185">Reference proteome</keyword>
<keyword evidence="1" id="KW-0732">Signal</keyword>
<dbReference type="RefSeq" id="XP_049260893.1">
    <property type="nucleotide sequence ID" value="XM_049409879.1"/>
</dbReference>
<dbReference type="OrthoDB" id="4025946at2759"/>
<feature type="chain" id="PRO_5035187411" description="Opaque-phase-specific protein OP4" evidence="1">
    <location>
        <begin position="21"/>
        <end position="356"/>
    </location>
</feature>
<evidence type="ECO:0008006" key="4">
    <source>
        <dbReference type="Google" id="ProtNLM"/>
    </source>
</evidence>
<sequence>MKLTNATLLAIVASSAFVSAAPINVPVGNELMVKRSDANEVLEILNELNTLKAKREYIEGEDALLDLQRREDSAIGQLITALINSGIIGDVYSKLTTDPQISASVKAIVKAAIQTAVVQGPALIKAVWNSGMLGDIFNKFLNDTDLRTALLNVAKSLFGTAVNLLKSYASGASSSSSSSTTSSKRDVAPVVARRSTVDADLDEYLDKRDVADIVAYVAKAIYSSGLVQNFVSKIMANPQQSIDFMTTAFKTGLAVSEEVYSWAKSNGLWDASLKYISENAGTWASRIASVLGPMISGGSVSASDIDNASATTAAATKTAIATTTASTVVATTTATASSNAAIDYVDSLAAQKRQLY</sequence>
<proteinExistence type="predicted"/>
<dbReference type="Proteomes" id="UP000694255">
    <property type="component" value="Unassembled WGS sequence"/>
</dbReference>
<dbReference type="AlphaFoldDB" id="A0A8J5QFI1"/>
<feature type="signal peptide" evidence="1">
    <location>
        <begin position="1"/>
        <end position="20"/>
    </location>
</feature>
<dbReference type="EMBL" id="JAGSYN010000275">
    <property type="protein sequence ID" value="KAG7660660.1"/>
    <property type="molecule type" value="Genomic_DNA"/>
</dbReference>
<reference evidence="2 3" key="1">
    <citation type="journal article" date="2021" name="DNA Res.">
        <title>Genome analysis of Candida subhashii reveals its hybrid nature and dual mitochondrial genome conformations.</title>
        <authorList>
            <person name="Mixao V."/>
            <person name="Hegedusova E."/>
            <person name="Saus E."/>
            <person name="Pryszcz L.P."/>
            <person name="Cillingova A."/>
            <person name="Nosek J."/>
            <person name="Gabaldon T."/>
        </authorList>
    </citation>
    <scope>NUCLEOTIDE SEQUENCE [LARGE SCALE GENOMIC DNA]</scope>
    <source>
        <strain evidence="2 3">CBS 10753</strain>
    </source>
</reference>
<accession>A0A8J5QFI1</accession>
<evidence type="ECO:0000256" key="1">
    <source>
        <dbReference type="SAM" id="SignalP"/>
    </source>
</evidence>
<evidence type="ECO:0000313" key="2">
    <source>
        <dbReference type="EMBL" id="KAG7660660.1"/>
    </source>
</evidence>
<evidence type="ECO:0000313" key="3">
    <source>
        <dbReference type="Proteomes" id="UP000694255"/>
    </source>
</evidence>
<gene>
    <name evidence="2" type="ORF">J8A68_005777</name>
</gene>
<comment type="caution">
    <text evidence="2">The sequence shown here is derived from an EMBL/GenBank/DDBJ whole genome shotgun (WGS) entry which is preliminary data.</text>
</comment>
<dbReference type="GeneID" id="73472577"/>
<protein>
    <recommendedName>
        <fullName evidence="4">Opaque-phase-specific protein OP4</fullName>
    </recommendedName>
</protein>
<organism evidence="2 3">
    <name type="scientific">[Candida] subhashii</name>
    <dbReference type="NCBI Taxonomy" id="561895"/>
    <lineage>
        <taxon>Eukaryota</taxon>
        <taxon>Fungi</taxon>
        <taxon>Dikarya</taxon>
        <taxon>Ascomycota</taxon>
        <taxon>Saccharomycotina</taxon>
        <taxon>Pichiomycetes</taxon>
        <taxon>Debaryomycetaceae</taxon>
        <taxon>Spathaspora</taxon>
    </lineage>
</organism>
<name>A0A8J5QFI1_9ASCO</name>